<evidence type="ECO:0000259" key="3">
    <source>
        <dbReference type="PROSITE" id="PS50822"/>
    </source>
</evidence>
<dbReference type="Pfam" id="PF02170">
    <property type="entry name" value="PAZ"/>
    <property type="match status" value="1"/>
</dbReference>
<evidence type="ECO:0000259" key="2">
    <source>
        <dbReference type="PROSITE" id="PS50821"/>
    </source>
</evidence>
<feature type="compositionally biased region" description="Gly residues" evidence="1">
    <location>
        <begin position="80"/>
        <end position="118"/>
    </location>
</feature>
<evidence type="ECO:0008006" key="6">
    <source>
        <dbReference type="Google" id="ProtNLM"/>
    </source>
</evidence>
<dbReference type="PROSITE" id="PS50821">
    <property type="entry name" value="PAZ"/>
    <property type="match status" value="1"/>
</dbReference>
<dbReference type="PROSITE" id="PS50822">
    <property type="entry name" value="PIWI"/>
    <property type="match status" value="1"/>
</dbReference>
<feature type="compositionally biased region" description="Basic and acidic residues" evidence="1">
    <location>
        <begin position="68"/>
        <end position="79"/>
    </location>
</feature>
<dbReference type="Pfam" id="PF02171">
    <property type="entry name" value="Piwi"/>
    <property type="match status" value="1"/>
</dbReference>
<accession>A0A8J2KJA9</accession>
<dbReference type="Proteomes" id="UP000708208">
    <property type="component" value="Unassembled WGS sequence"/>
</dbReference>
<dbReference type="OrthoDB" id="10252740at2759"/>
<dbReference type="InterPro" id="IPR003165">
    <property type="entry name" value="Piwi"/>
</dbReference>
<dbReference type="EMBL" id="CAJVCH010356557">
    <property type="protein sequence ID" value="CAG7815925.1"/>
    <property type="molecule type" value="Genomic_DNA"/>
</dbReference>
<dbReference type="CDD" id="cd02846">
    <property type="entry name" value="PAZ_argonaute_like"/>
    <property type="match status" value="1"/>
</dbReference>
<proteinExistence type="predicted"/>
<evidence type="ECO:0000313" key="4">
    <source>
        <dbReference type="EMBL" id="CAG7815925.1"/>
    </source>
</evidence>
<reference evidence="4" key="1">
    <citation type="submission" date="2021-06" db="EMBL/GenBank/DDBJ databases">
        <authorList>
            <person name="Hodson N. C."/>
            <person name="Mongue J. A."/>
            <person name="Jaron S. K."/>
        </authorList>
    </citation>
    <scope>NUCLEOTIDE SEQUENCE</scope>
</reference>
<feature type="domain" description="PAZ" evidence="2">
    <location>
        <begin position="426"/>
        <end position="539"/>
    </location>
</feature>
<dbReference type="InterPro" id="IPR045246">
    <property type="entry name" value="Piwi_ago-like"/>
</dbReference>
<feature type="domain" description="Piwi" evidence="3">
    <location>
        <begin position="734"/>
        <end position="1057"/>
    </location>
</feature>
<sequence length="1091" mass="121351">MSQRGGRGRGRGSDDLSHDMRRMDIGGGPPRGGQRGGGGDRGGRGGGGEYRGGRGGGEYRGGRGGGGDYRRDDYSRGGGERGGGGGGRGGGGYEGRGGRGYEGGRGGGGRGFDGGRGGRGFDRGGRGGGGGRGRRTIVDFQQRVHPSEKPAIAGPLGWAPFEEGRDNELPRRKENSGAKNSEQTSEIVLNHFPVMFNAKSLPKSIYRYHVDIERIKKKVETKPGQEQKKGKGKKPIQRPQPVPGGDGEVKLLPKEHRKQILLYLITRWRNSHPDYGFITDFSTDVYCVKPVERAGIDMVQELSGAELQAYFPDEHEATFRVTVRSTGETIDVDQLRCDLNNMRGVPVSPILIDLERVYGILIRCVKLNAYTPMKRSDLIDFSCPPHQLGGGICSYEGFNLLLPISNGWKKFINIEIANLASYLGGPVLDVLDNLFDGRVDPTNVRAWRRDDFTKATELLRTCKILYSPQANRTFSKVVDEVCPKSVSETMFDINGRQISVYDYFRATYNLPLQFKDGPLVKCKGANSPKIPVEICRLKDGQSYNRKLNENQTTKMAEVARQSPDVLHNMISQAVKKLDLNNNPAFGPYGLTLANQGQMHQVNARVLAPPDLMYGEKKNGQDTGKRAIITPENGEWDIWQNNVEFRFFSSENIKCWGVINTTNPRYRGVTDDQAWEFAGKLKVKAATKGIQIPDPLAVESLDLQDFADRRDENVEKLRPILEKFKLAFKGVKQAFVLVIVGKKGCQVYNHVKQAAELEVGILTQCVTAQSMTAFGGRGESVLGNILLKINSKLGSVNHVVMEPPKLPNSFPIFKYPVMIMGADVTHPPPGSSFLRKGKDGKMIEIGPPSFAAVTASIDRTGMPYMMHIEAQEKAGKGAAEVIQRLQAIVVKFIQRFVNETRGIRPYKIIYFRDGVGDGQFQEVLRTEMSAIRKACGSFGEKYEPKITFITVQKRHKTRFFLKEGNNILNAKPGTVVDTDIVHPLETDFYLLSHQGLLGTSRPTRYHVLWDDSDYSMNEIQTLAYFLCYMFVRCNRSVKIPAPTYYSHWAAKRAEILSKGWGERYYGDINGLNTELMKRENLDCGRHYPMHFV</sequence>
<protein>
    <recommendedName>
        <fullName evidence="6">Argonaute 1</fullName>
    </recommendedName>
</protein>
<comment type="caution">
    <text evidence="4">The sequence shown here is derived from an EMBL/GenBank/DDBJ whole genome shotgun (WGS) entry which is preliminary data.</text>
</comment>
<dbReference type="InterPro" id="IPR003100">
    <property type="entry name" value="PAZ_dom"/>
</dbReference>
<feature type="compositionally biased region" description="Basic and acidic residues" evidence="1">
    <location>
        <begin position="219"/>
        <end position="229"/>
    </location>
</feature>
<feature type="compositionally biased region" description="Gly residues" evidence="1">
    <location>
        <begin position="25"/>
        <end position="67"/>
    </location>
</feature>
<feature type="compositionally biased region" description="Basic and acidic residues" evidence="1">
    <location>
        <begin position="11"/>
        <end position="24"/>
    </location>
</feature>
<gene>
    <name evidence="4" type="ORF">AFUS01_LOCUS26571</name>
</gene>
<dbReference type="PANTHER" id="PTHR22891">
    <property type="entry name" value="EUKARYOTIC TRANSLATION INITIATION FACTOR 2C"/>
    <property type="match status" value="1"/>
</dbReference>
<name>A0A8J2KJA9_9HEXA</name>
<dbReference type="GO" id="GO:0034587">
    <property type="term" value="P:piRNA processing"/>
    <property type="evidence" value="ECO:0007669"/>
    <property type="project" value="UniProtKB-ARBA"/>
</dbReference>
<evidence type="ECO:0000313" key="5">
    <source>
        <dbReference type="Proteomes" id="UP000708208"/>
    </source>
</evidence>
<keyword evidence="5" id="KW-1185">Reference proteome</keyword>
<dbReference type="SMART" id="SM00950">
    <property type="entry name" value="Piwi"/>
    <property type="match status" value="1"/>
</dbReference>
<dbReference type="GO" id="GO:0003723">
    <property type="term" value="F:RNA binding"/>
    <property type="evidence" value="ECO:0007669"/>
    <property type="project" value="InterPro"/>
</dbReference>
<evidence type="ECO:0000256" key="1">
    <source>
        <dbReference type="SAM" id="MobiDB-lite"/>
    </source>
</evidence>
<feature type="region of interest" description="Disordered" evidence="1">
    <location>
        <begin position="219"/>
        <end position="249"/>
    </location>
</feature>
<dbReference type="AlphaFoldDB" id="A0A8J2KJA9"/>
<organism evidence="4 5">
    <name type="scientific">Allacma fusca</name>
    <dbReference type="NCBI Taxonomy" id="39272"/>
    <lineage>
        <taxon>Eukaryota</taxon>
        <taxon>Metazoa</taxon>
        <taxon>Ecdysozoa</taxon>
        <taxon>Arthropoda</taxon>
        <taxon>Hexapoda</taxon>
        <taxon>Collembola</taxon>
        <taxon>Symphypleona</taxon>
        <taxon>Sminthuridae</taxon>
        <taxon>Allacma</taxon>
    </lineage>
</organism>
<feature type="compositionally biased region" description="Basic residues" evidence="1">
    <location>
        <begin position="1"/>
        <end position="10"/>
    </location>
</feature>
<feature type="region of interest" description="Disordered" evidence="1">
    <location>
        <begin position="1"/>
        <end position="184"/>
    </location>
</feature>
<feature type="compositionally biased region" description="Basic and acidic residues" evidence="1">
    <location>
        <begin position="162"/>
        <end position="176"/>
    </location>
</feature>
<dbReference type="CDD" id="cd04657">
    <property type="entry name" value="Piwi_ago-like"/>
    <property type="match status" value="1"/>
</dbReference>